<dbReference type="Proteomes" id="UP000054359">
    <property type="component" value="Unassembled WGS sequence"/>
</dbReference>
<dbReference type="AlphaFoldDB" id="A0A087SUX1"/>
<organism evidence="1 2">
    <name type="scientific">Stegodyphus mimosarum</name>
    <name type="common">African social velvet spider</name>
    <dbReference type="NCBI Taxonomy" id="407821"/>
    <lineage>
        <taxon>Eukaryota</taxon>
        <taxon>Metazoa</taxon>
        <taxon>Ecdysozoa</taxon>
        <taxon>Arthropoda</taxon>
        <taxon>Chelicerata</taxon>
        <taxon>Arachnida</taxon>
        <taxon>Araneae</taxon>
        <taxon>Araneomorphae</taxon>
        <taxon>Entelegynae</taxon>
        <taxon>Eresoidea</taxon>
        <taxon>Eresidae</taxon>
        <taxon>Stegodyphus</taxon>
    </lineage>
</organism>
<evidence type="ECO:0000313" key="2">
    <source>
        <dbReference type="Proteomes" id="UP000054359"/>
    </source>
</evidence>
<evidence type="ECO:0000313" key="1">
    <source>
        <dbReference type="EMBL" id="KFM56660.1"/>
    </source>
</evidence>
<sequence>MFYQRTFLLNTCSSISCTHRGGRNSRCQVPSPNPLVNFPSRLQRHNSNWCTLRLWNLSFFT</sequence>
<keyword evidence="2" id="KW-1185">Reference proteome</keyword>
<name>A0A087SUX1_STEMI</name>
<protein>
    <submittedName>
        <fullName evidence="1">Uncharacterized protein</fullName>
    </submittedName>
</protein>
<accession>A0A087SUX1</accession>
<dbReference type="EMBL" id="KK112075">
    <property type="protein sequence ID" value="KFM56660.1"/>
    <property type="molecule type" value="Genomic_DNA"/>
</dbReference>
<feature type="non-terminal residue" evidence="1">
    <location>
        <position position="61"/>
    </location>
</feature>
<dbReference type="PROSITE" id="PS51257">
    <property type="entry name" value="PROKAR_LIPOPROTEIN"/>
    <property type="match status" value="1"/>
</dbReference>
<reference evidence="1 2" key="1">
    <citation type="submission" date="2013-11" db="EMBL/GenBank/DDBJ databases">
        <title>Genome sequencing of Stegodyphus mimosarum.</title>
        <authorList>
            <person name="Bechsgaard J."/>
        </authorList>
    </citation>
    <scope>NUCLEOTIDE SEQUENCE [LARGE SCALE GENOMIC DNA]</scope>
</reference>
<proteinExistence type="predicted"/>
<gene>
    <name evidence="1" type="ORF">X975_02954</name>
</gene>